<keyword evidence="3" id="KW-1185">Reference proteome</keyword>
<evidence type="ECO:0000313" key="2">
    <source>
        <dbReference type="EMBL" id="RDX66505.1"/>
    </source>
</evidence>
<dbReference type="STRING" id="157652.A0A371EKB3"/>
<gene>
    <name evidence="2" type="ORF">CR513_54722</name>
</gene>
<organism evidence="2 3">
    <name type="scientific">Mucuna pruriens</name>
    <name type="common">Velvet bean</name>
    <name type="synonym">Dolichos pruriens</name>
    <dbReference type="NCBI Taxonomy" id="157652"/>
    <lineage>
        <taxon>Eukaryota</taxon>
        <taxon>Viridiplantae</taxon>
        <taxon>Streptophyta</taxon>
        <taxon>Embryophyta</taxon>
        <taxon>Tracheophyta</taxon>
        <taxon>Spermatophyta</taxon>
        <taxon>Magnoliopsida</taxon>
        <taxon>eudicotyledons</taxon>
        <taxon>Gunneridae</taxon>
        <taxon>Pentapetalae</taxon>
        <taxon>rosids</taxon>
        <taxon>fabids</taxon>
        <taxon>Fabales</taxon>
        <taxon>Fabaceae</taxon>
        <taxon>Papilionoideae</taxon>
        <taxon>50 kb inversion clade</taxon>
        <taxon>NPAAA clade</taxon>
        <taxon>indigoferoid/millettioid clade</taxon>
        <taxon>Phaseoleae</taxon>
        <taxon>Mucuna</taxon>
    </lineage>
</organism>
<dbReference type="SUPFAM" id="SSF51445">
    <property type="entry name" value="(Trans)glycosidases"/>
    <property type="match status" value="1"/>
</dbReference>
<evidence type="ECO:0000313" key="3">
    <source>
        <dbReference type="Proteomes" id="UP000257109"/>
    </source>
</evidence>
<dbReference type="Gene3D" id="3.20.20.80">
    <property type="entry name" value="Glycosidases"/>
    <property type="match status" value="1"/>
</dbReference>
<accession>A0A371EKB3</accession>
<name>A0A371EKB3_MUCPR</name>
<sequence length="97" mass="10891">MGCLFLFILLITITLLFLGVIQQTNGMRVKLACVNWVSHLEAIVTQDLGERPLDVIAEEIKLLGLNCVRLTWPIFLVTNNLVIGLGLRYKMSPIQNP</sequence>
<feature type="non-terminal residue" evidence="2">
    <location>
        <position position="1"/>
    </location>
</feature>
<dbReference type="PANTHER" id="PTHR31263:SF65">
    <property type="entry name" value="CELLULASE (GLYCOSYL HYDROLASE FAMILY 5)"/>
    <property type="match status" value="1"/>
</dbReference>
<protein>
    <submittedName>
        <fullName evidence="2">Uncharacterized protein</fullName>
    </submittedName>
</protein>
<dbReference type="AlphaFoldDB" id="A0A371EKB3"/>
<evidence type="ECO:0000256" key="1">
    <source>
        <dbReference type="SAM" id="SignalP"/>
    </source>
</evidence>
<feature type="signal peptide" evidence="1">
    <location>
        <begin position="1"/>
        <end position="26"/>
    </location>
</feature>
<comment type="caution">
    <text evidence="2">The sequence shown here is derived from an EMBL/GenBank/DDBJ whole genome shotgun (WGS) entry which is preliminary data.</text>
</comment>
<dbReference type="EMBL" id="QJKJ01013414">
    <property type="protein sequence ID" value="RDX66505.1"/>
    <property type="molecule type" value="Genomic_DNA"/>
</dbReference>
<dbReference type="InterPro" id="IPR017853">
    <property type="entry name" value="GH"/>
</dbReference>
<feature type="chain" id="PRO_5017018865" evidence="1">
    <location>
        <begin position="27"/>
        <end position="97"/>
    </location>
</feature>
<dbReference type="Proteomes" id="UP000257109">
    <property type="component" value="Unassembled WGS sequence"/>
</dbReference>
<reference evidence="2" key="1">
    <citation type="submission" date="2018-05" db="EMBL/GenBank/DDBJ databases">
        <title>Draft genome of Mucuna pruriens seed.</title>
        <authorList>
            <person name="Nnadi N.E."/>
            <person name="Vos R."/>
            <person name="Hasami M.H."/>
            <person name="Devisetty U.K."/>
            <person name="Aguiy J.C."/>
        </authorList>
    </citation>
    <scope>NUCLEOTIDE SEQUENCE [LARGE SCALE GENOMIC DNA]</scope>
    <source>
        <strain evidence="2">JCA_2017</strain>
    </source>
</reference>
<proteinExistence type="predicted"/>
<dbReference type="OrthoDB" id="1705886at2759"/>
<keyword evidence="1" id="KW-0732">Signal</keyword>
<dbReference type="PANTHER" id="PTHR31263">
    <property type="entry name" value="CELLULASE FAMILY PROTEIN (AFU_ORTHOLOGUE AFUA_5G14560)"/>
    <property type="match status" value="1"/>
</dbReference>